<feature type="domain" description="Carrier" evidence="5">
    <location>
        <begin position="37"/>
        <end position="113"/>
    </location>
</feature>
<dbReference type="InterPro" id="IPR010071">
    <property type="entry name" value="AA_adenyl_dom"/>
</dbReference>
<dbReference type="Gene3D" id="3.30.559.10">
    <property type="entry name" value="Chloramphenicol acetyltransferase-like domain"/>
    <property type="match status" value="1"/>
</dbReference>
<dbReference type="SUPFAM" id="SSF47336">
    <property type="entry name" value="ACP-like"/>
    <property type="match status" value="1"/>
</dbReference>
<dbReference type="InterPro" id="IPR045851">
    <property type="entry name" value="AMP-bd_C_sf"/>
</dbReference>
<reference evidence="6" key="1">
    <citation type="journal article" date="2023" name="PhytoFront">
        <title>Draft Genome Resources of Seven Strains of Tilletia horrida, Causal Agent of Kernel Smut of Rice.</title>
        <authorList>
            <person name="Khanal S."/>
            <person name="Antony Babu S."/>
            <person name="Zhou X.G."/>
        </authorList>
    </citation>
    <scope>NUCLEOTIDE SEQUENCE</scope>
    <source>
        <strain evidence="6">TX3</strain>
    </source>
</reference>
<dbReference type="InterPro" id="IPR020845">
    <property type="entry name" value="AMP-binding_CS"/>
</dbReference>
<protein>
    <recommendedName>
        <fullName evidence="5">Carrier domain-containing protein</fullName>
    </recommendedName>
</protein>
<dbReference type="NCBIfam" id="TIGR01733">
    <property type="entry name" value="AA-adenyl-dom"/>
    <property type="match status" value="1"/>
</dbReference>
<dbReference type="Gene3D" id="3.30.559.30">
    <property type="entry name" value="Nonribosomal peptide synthetase, condensation domain"/>
    <property type="match status" value="1"/>
</dbReference>
<dbReference type="InterPro" id="IPR025110">
    <property type="entry name" value="AMP-bd_C"/>
</dbReference>
<keyword evidence="1" id="KW-0596">Phosphopantetheine</keyword>
<keyword evidence="2" id="KW-0597">Phosphoprotein</keyword>
<evidence type="ECO:0000256" key="3">
    <source>
        <dbReference type="ARBA" id="ARBA00022598"/>
    </source>
</evidence>
<dbReference type="AlphaFoldDB" id="A0AAN6JGH1"/>
<dbReference type="CDD" id="cd05930">
    <property type="entry name" value="A_NRPS"/>
    <property type="match status" value="1"/>
</dbReference>
<keyword evidence="4" id="KW-0511">Multifunctional enzyme</keyword>
<dbReference type="EMBL" id="JAPDMQ010001201">
    <property type="protein sequence ID" value="KAK0518697.1"/>
    <property type="molecule type" value="Genomic_DNA"/>
</dbReference>
<dbReference type="SUPFAM" id="SSF56801">
    <property type="entry name" value="Acetyl-CoA synthetase-like"/>
    <property type="match status" value="1"/>
</dbReference>
<dbReference type="Gene3D" id="3.40.50.980">
    <property type="match status" value="2"/>
</dbReference>
<dbReference type="GO" id="GO:0043041">
    <property type="term" value="P:amino acid activation for nonribosomal peptide biosynthetic process"/>
    <property type="evidence" value="ECO:0007669"/>
    <property type="project" value="TreeGrafter"/>
</dbReference>
<accession>A0AAN6JGH1</accession>
<evidence type="ECO:0000313" key="7">
    <source>
        <dbReference type="Proteomes" id="UP001176521"/>
    </source>
</evidence>
<dbReference type="InterPro" id="IPR023213">
    <property type="entry name" value="CAT-like_dom_sf"/>
</dbReference>
<proteinExistence type="predicted"/>
<dbReference type="GO" id="GO:0016874">
    <property type="term" value="F:ligase activity"/>
    <property type="evidence" value="ECO:0007669"/>
    <property type="project" value="UniProtKB-KW"/>
</dbReference>
<dbReference type="InterPro" id="IPR009081">
    <property type="entry name" value="PP-bd_ACP"/>
</dbReference>
<feature type="non-terminal residue" evidence="6">
    <location>
        <position position="1118"/>
    </location>
</feature>
<dbReference type="GO" id="GO:0005737">
    <property type="term" value="C:cytoplasm"/>
    <property type="evidence" value="ECO:0007669"/>
    <property type="project" value="TreeGrafter"/>
</dbReference>
<dbReference type="InterPro" id="IPR000873">
    <property type="entry name" value="AMP-dep_synth/lig_dom"/>
</dbReference>
<dbReference type="FunFam" id="3.40.50.980:FF:000001">
    <property type="entry name" value="Non-ribosomal peptide synthetase"/>
    <property type="match status" value="1"/>
</dbReference>
<dbReference type="InterPro" id="IPR036736">
    <property type="entry name" value="ACP-like_sf"/>
</dbReference>
<gene>
    <name evidence="6" type="ORF">OC842_007713</name>
</gene>
<dbReference type="InterPro" id="IPR001242">
    <property type="entry name" value="Condensation_dom"/>
</dbReference>
<dbReference type="Proteomes" id="UP001176521">
    <property type="component" value="Unassembled WGS sequence"/>
</dbReference>
<dbReference type="Pfam" id="PF13193">
    <property type="entry name" value="AMP-binding_C"/>
    <property type="match status" value="1"/>
</dbReference>
<dbReference type="SUPFAM" id="SSF52777">
    <property type="entry name" value="CoA-dependent acyltransferases"/>
    <property type="match status" value="2"/>
</dbReference>
<keyword evidence="3" id="KW-0436">Ligase</keyword>
<dbReference type="PANTHER" id="PTHR45527">
    <property type="entry name" value="NONRIBOSOMAL PEPTIDE SYNTHETASE"/>
    <property type="match status" value="1"/>
</dbReference>
<feature type="non-terminal residue" evidence="6">
    <location>
        <position position="1"/>
    </location>
</feature>
<dbReference type="Pfam" id="PF00668">
    <property type="entry name" value="Condensation"/>
    <property type="match status" value="1"/>
</dbReference>
<dbReference type="PANTHER" id="PTHR45527:SF1">
    <property type="entry name" value="FATTY ACID SYNTHASE"/>
    <property type="match status" value="1"/>
</dbReference>
<dbReference type="Gene3D" id="2.30.38.10">
    <property type="entry name" value="Luciferase, Domain 3"/>
    <property type="match status" value="1"/>
</dbReference>
<evidence type="ECO:0000256" key="1">
    <source>
        <dbReference type="ARBA" id="ARBA00022450"/>
    </source>
</evidence>
<evidence type="ECO:0000259" key="5">
    <source>
        <dbReference type="PROSITE" id="PS50075"/>
    </source>
</evidence>
<keyword evidence="7" id="KW-1185">Reference proteome</keyword>
<evidence type="ECO:0000256" key="2">
    <source>
        <dbReference type="ARBA" id="ARBA00022553"/>
    </source>
</evidence>
<dbReference type="GO" id="GO:0031177">
    <property type="term" value="F:phosphopantetheine binding"/>
    <property type="evidence" value="ECO:0007669"/>
    <property type="project" value="TreeGrafter"/>
</dbReference>
<evidence type="ECO:0000313" key="6">
    <source>
        <dbReference type="EMBL" id="KAK0518697.1"/>
    </source>
</evidence>
<name>A0AAN6JGH1_9BASI</name>
<sequence length="1118" mass="120294">LDERRLRATISELDWTEQAAFSQTAAAGDGEGAAKAEPENETQAKLRSLWARVLSLDESAIGVDDSFYRVGGDSISAIRLLVLCREAGFELRISDLNNTSTIRSQAERALSGDATASAAVDLSVDAWIGSEIQGRLRDTLYGSLALSSTEVEDIAPATPLQRGLISETLQNSTSSSYVLRQALSFGPQTNPQRLLVAMRRLVASTPILRTQFFADSELGIVQLVRSERHVPDIITVKDASEMKAKAEEVMQEPAFGNPMDQAFHCQILTTAAHQTTLIWILHHALYDGWTMALLEGWWKQYYADNTTEVPLQSTKSFAPIALYLEQQTGQADTEAWRSYLAGAAPLQLPVVAVPETSARVTAFTNCQADVAQLSRRIGMAPSAMFLGAITLAFQGMLNCDDIAFGLVLSGRTLPVSGIESTAGPCINTSVFRQQIKNVDQVGSFINGIQDQLDHLNSNGHIGLAETSKIAEIDAASIARTLVEFDSIPGDASSFSTEVEDALHYTRDQDLNRSLDMGSTALTLTGSLRPDGTMHVSAEADTRHFTAKQLQRLISHVVTLVDQIVAASAAHTLQQLSMVSEAEREEVLTFAMSGKPLKLDVGDAGSPLVHELIEAQAHRTPKKIALVDNMQNFCTFRELSERSDAVCESLKAHGIKPRALVPISFEKSIEVIIAMIAILKAGAAYVPIDPSHPDTRKTYIADKCQASVIMVDAKSEPRWPQDGRTVLMLNSDGKVFQPRGEAAAAAATEASANELVEGNPAYVIFTSGSTGLPKGVMIDHQQIVPYLLSVDCQSDVPARGRRLNFSSISFDTSVSDIMGSLVNGGCLCIAPQASMLTDLAAVADAALSTTLCLTASVSEMLVTSSAGRQLPWIKTLSLGGEPVKADLCARLAPICTVLNAWGPTEAAVENCNTIYDSAKFGVRSLGVPIGRPLGANRLYVLAPDADKLVGIGCVGELCVGGPQVATGYLGDSVKTNAKFVKDPFSENGRMFRTGDYAMWREDGLVDCLGRIDGQVKIRGLRIETGEVEAAITATQAVEQAKVVKMKLADDVDRLVGFVVTQEKDNRAHSDESLKPLALSPELAAQVWATMESKLPSYMLPFLLVRVGALPITQNGKLDE</sequence>
<dbReference type="PROSITE" id="PS00455">
    <property type="entry name" value="AMP_BINDING"/>
    <property type="match status" value="1"/>
</dbReference>
<dbReference type="Pfam" id="PF00550">
    <property type="entry name" value="PP-binding"/>
    <property type="match status" value="1"/>
</dbReference>
<dbReference type="Pfam" id="PF00501">
    <property type="entry name" value="AMP-binding"/>
    <property type="match status" value="1"/>
</dbReference>
<dbReference type="PROSITE" id="PS50075">
    <property type="entry name" value="CARRIER"/>
    <property type="match status" value="1"/>
</dbReference>
<comment type="caution">
    <text evidence="6">The sequence shown here is derived from an EMBL/GenBank/DDBJ whole genome shotgun (WGS) entry which is preliminary data.</text>
</comment>
<evidence type="ECO:0000256" key="4">
    <source>
        <dbReference type="ARBA" id="ARBA00023268"/>
    </source>
</evidence>
<dbReference type="GO" id="GO:0044550">
    <property type="term" value="P:secondary metabolite biosynthetic process"/>
    <property type="evidence" value="ECO:0007669"/>
    <property type="project" value="TreeGrafter"/>
</dbReference>
<organism evidence="6 7">
    <name type="scientific">Tilletia horrida</name>
    <dbReference type="NCBI Taxonomy" id="155126"/>
    <lineage>
        <taxon>Eukaryota</taxon>
        <taxon>Fungi</taxon>
        <taxon>Dikarya</taxon>
        <taxon>Basidiomycota</taxon>
        <taxon>Ustilaginomycotina</taxon>
        <taxon>Exobasidiomycetes</taxon>
        <taxon>Tilletiales</taxon>
        <taxon>Tilletiaceae</taxon>
        <taxon>Tilletia</taxon>
    </lineage>
</organism>
<dbReference type="Gene3D" id="3.30.300.30">
    <property type="match status" value="1"/>
</dbReference>
<dbReference type="Gene3D" id="1.10.1200.10">
    <property type="entry name" value="ACP-like"/>
    <property type="match status" value="1"/>
</dbReference>